<keyword evidence="4" id="KW-1185">Reference proteome</keyword>
<proteinExistence type="predicted"/>
<evidence type="ECO:0000313" key="4">
    <source>
        <dbReference type="Proteomes" id="UP000664859"/>
    </source>
</evidence>
<evidence type="ECO:0000256" key="2">
    <source>
        <dbReference type="SAM" id="SignalP"/>
    </source>
</evidence>
<keyword evidence="2" id="KW-0732">Signal</keyword>
<name>A0A835YL86_9STRA</name>
<accession>A0A835YL86</accession>
<feature type="signal peptide" evidence="2">
    <location>
        <begin position="1"/>
        <end position="18"/>
    </location>
</feature>
<comment type="caution">
    <text evidence="3">The sequence shown here is derived from an EMBL/GenBank/DDBJ whole genome shotgun (WGS) entry which is preliminary data.</text>
</comment>
<feature type="chain" id="PRO_5032937375" evidence="2">
    <location>
        <begin position="19"/>
        <end position="339"/>
    </location>
</feature>
<sequence>MQMAHLLLLLVAAIAVYASEPDAFQATTAAPSRRPTRRPTSKAKGTPQPTARATNPAPDPTKYNIVLKFAPGTREDVKALFTAAAAKWEGIITKDITDVPASNTEWFDGKVPGVKYYGRVDDLVIAAKVGKIDGTPSNGLNVLAYSGPVYVRGSMLPVSGIMFFDKADVQPLIDDGSFGDVILHEMGHILGVGSIWPTAKANCGGVCAPKSAAAYYTKGSTATCYAQKAAAELGLSGPLQIGGNAMGSGAQSLGLRQLCNELMTGLLGSPNGRTGGTGNPLSKITVGALQDLGYKVDYTMADAFDPTGCEPSSIGTAAEDTVIWGGSSGGVVRPDIAMV</sequence>
<dbReference type="EMBL" id="JAFCMP010000526">
    <property type="protein sequence ID" value="KAG5177314.1"/>
    <property type="molecule type" value="Genomic_DNA"/>
</dbReference>
<protein>
    <submittedName>
        <fullName evidence="3">Uncharacterized protein</fullName>
    </submittedName>
</protein>
<gene>
    <name evidence="3" type="ORF">JKP88DRAFT_350733</name>
</gene>
<evidence type="ECO:0000313" key="3">
    <source>
        <dbReference type="EMBL" id="KAG5177314.1"/>
    </source>
</evidence>
<dbReference type="SUPFAM" id="SSF55486">
    <property type="entry name" value="Metalloproteases ('zincins'), catalytic domain"/>
    <property type="match status" value="1"/>
</dbReference>
<dbReference type="AlphaFoldDB" id="A0A835YL86"/>
<dbReference type="Proteomes" id="UP000664859">
    <property type="component" value="Unassembled WGS sequence"/>
</dbReference>
<evidence type="ECO:0000256" key="1">
    <source>
        <dbReference type="SAM" id="MobiDB-lite"/>
    </source>
</evidence>
<dbReference type="OrthoDB" id="5553410at2759"/>
<reference evidence="3" key="1">
    <citation type="submission" date="2021-02" db="EMBL/GenBank/DDBJ databases">
        <title>First Annotated Genome of the Yellow-green Alga Tribonema minus.</title>
        <authorList>
            <person name="Mahan K.M."/>
        </authorList>
    </citation>
    <scope>NUCLEOTIDE SEQUENCE</scope>
    <source>
        <strain evidence="3">UTEX B ZZ1240</strain>
    </source>
</reference>
<feature type="region of interest" description="Disordered" evidence="1">
    <location>
        <begin position="26"/>
        <end position="59"/>
    </location>
</feature>
<organism evidence="3 4">
    <name type="scientific">Tribonema minus</name>
    <dbReference type="NCBI Taxonomy" id="303371"/>
    <lineage>
        <taxon>Eukaryota</taxon>
        <taxon>Sar</taxon>
        <taxon>Stramenopiles</taxon>
        <taxon>Ochrophyta</taxon>
        <taxon>PX clade</taxon>
        <taxon>Xanthophyceae</taxon>
        <taxon>Tribonematales</taxon>
        <taxon>Tribonemataceae</taxon>
        <taxon>Tribonema</taxon>
    </lineage>
</organism>